<evidence type="ECO:0000256" key="2">
    <source>
        <dbReference type="ARBA" id="ARBA00023043"/>
    </source>
</evidence>
<keyword evidence="1" id="KW-0677">Repeat</keyword>
<keyword evidence="2 3" id="KW-0040">ANK repeat</keyword>
<dbReference type="Pfam" id="PF00023">
    <property type="entry name" value="Ank"/>
    <property type="match status" value="1"/>
</dbReference>
<accession>A0ABP1EAV0</accession>
<name>A0ABP1EAV0_9APHY</name>
<evidence type="ECO:0000313" key="4">
    <source>
        <dbReference type="EMBL" id="CAL1717140.1"/>
    </source>
</evidence>
<evidence type="ECO:0008006" key="6">
    <source>
        <dbReference type="Google" id="ProtNLM"/>
    </source>
</evidence>
<protein>
    <recommendedName>
        <fullName evidence="6">Ankyrin repeat protein</fullName>
    </recommendedName>
</protein>
<dbReference type="EMBL" id="OZ037952">
    <property type="protein sequence ID" value="CAL1717140.1"/>
    <property type="molecule type" value="Genomic_DNA"/>
</dbReference>
<dbReference type="SUPFAM" id="SSF48403">
    <property type="entry name" value="Ankyrin repeat"/>
    <property type="match status" value="1"/>
</dbReference>
<keyword evidence="5" id="KW-1185">Reference proteome</keyword>
<dbReference type="Gene3D" id="1.25.40.20">
    <property type="entry name" value="Ankyrin repeat-containing domain"/>
    <property type="match status" value="1"/>
</dbReference>
<evidence type="ECO:0000256" key="3">
    <source>
        <dbReference type="PROSITE-ProRule" id="PRU00023"/>
    </source>
</evidence>
<dbReference type="InterPro" id="IPR036770">
    <property type="entry name" value="Ankyrin_rpt-contain_sf"/>
</dbReference>
<evidence type="ECO:0000313" key="5">
    <source>
        <dbReference type="Proteomes" id="UP001497453"/>
    </source>
</evidence>
<dbReference type="PANTHER" id="PTHR24171:SF9">
    <property type="entry name" value="ANKYRIN REPEAT DOMAIN-CONTAINING PROTEIN 39"/>
    <property type="match status" value="1"/>
</dbReference>
<dbReference type="PROSITE" id="PS50297">
    <property type="entry name" value="ANK_REP_REGION"/>
    <property type="match status" value="1"/>
</dbReference>
<evidence type="ECO:0000256" key="1">
    <source>
        <dbReference type="ARBA" id="ARBA00022737"/>
    </source>
</evidence>
<dbReference type="PROSITE" id="PS50088">
    <property type="entry name" value="ANK_REPEAT"/>
    <property type="match status" value="1"/>
</dbReference>
<gene>
    <name evidence="4" type="ORF">GFSPODELE1_LOCUS11062</name>
</gene>
<dbReference type="InterPro" id="IPR002110">
    <property type="entry name" value="Ankyrin_rpt"/>
</dbReference>
<dbReference type="Proteomes" id="UP001497453">
    <property type="component" value="Chromosome 9"/>
</dbReference>
<dbReference type="SMART" id="SM00248">
    <property type="entry name" value="ANK"/>
    <property type="match status" value="3"/>
</dbReference>
<dbReference type="PANTHER" id="PTHR24171">
    <property type="entry name" value="ANKYRIN REPEAT DOMAIN-CONTAINING PROTEIN 39-RELATED"/>
    <property type="match status" value="1"/>
</dbReference>
<proteinExistence type="predicted"/>
<sequence length="374" mass="42787">MPLTQTLIHTALRHHGHFPSLSSVLAQLVAREVKNRPSHVRGDFLYFPERIRAYPLRPFFNPGGFRRSVIEQDEFPTVTARIIGFSERDRRTFLHLAVRLRDVPLAYESLRLGINIDAKDYYGMTPLFFACMWLRLLHQGRVRIPSGGSPESNIERIFRVARLLIEQHADVNLNVDGETPLTIAASIPNIPLVMLLLEHGARLPESFLSSGKFPLRAHRASLMRIIKSRDVLFRPPRPCPCWSGAMLAECHAHKEQPYPAEFLCPCEKPKSYRKCCIGRDFEYIEKWDEKHQRIATGKVEVHRISSIPLETANIIASFVNDAKEHDMDIDMDIVRRLRSGFTMIQKDNPDIDPAFAFAMGVIKDFPLSLEPSLC</sequence>
<reference evidence="5" key="1">
    <citation type="submission" date="2024-04" db="EMBL/GenBank/DDBJ databases">
        <authorList>
            <person name="Shaw F."/>
            <person name="Minotto A."/>
        </authorList>
    </citation>
    <scope>NUCLEOTIDE SEQUENCE [LARGE SCALE GENOMIC DNA]</scope>
</reference>
<organism evidence="4 5">
    <name type="scientific">Somion occarium</name>
    <dbReference type="NCBI Taxonomy" id="3059160"/>
    <lineage>
        <taxon>Eukaryota</taxon>
        <taxon>Fungi</taxon>
        <taxon>Dikarya</taxon>
        <taxon>Basidiomycota</taxon>
        <taxon>Agaricomycotina</taxon>
        <taxon>Agaricomycetes</taxon>
        <taxon>Polyporales</taxon>
        <taxon>Cerrenaceae</taxon>
        <taxon>Somion</taxon>
    </lineage>
</organism>
<feature type="repeat" description="ANK" evidence="3">
    <location>
        <begin position="176"/>
        <end position="203"/>
    </location>
</feature>